<dbReference type="Proteomes" id="UP001320706">
    <property type="component" value="Unassembled WGS sequence"/>
</dbReference>
<sequence>MVFNTGFGVRNEILLQVTKTTINTKSIIIKMQAMDIETDNTCGYDLPCLTVIELVKESDLDEIAWIDALAMADNGPARVLEKAMPNSQRRSELFIMWMKKTFKQDKETALWKAVDDETGDIASMAKFTYSYEPKTQPTNEEEQGKDEGPNPYKRVTELTGLIWQNWDAFAKENLEGQPHASTYNQRHAQM</sequence>
<evidence type="ECO:0000313" key="2">
    <source>
        <dbReference type="Proteomes" id="UP001320706"/>
    </source>
</evidence>
<organism evidence="1 2">
    <name type="scientific">Zalaria obscura</name>
    <dbReference type="NCBI Taxonomy" id="2024903"/>
    <lineage>
        <taxon>Eukaryota</taxon>
        <taxon>Fungi</taxon>
        <taxon>Dikarya</taxon>
        <taxon>Ascomycota</taxon>
        <taxon>Pezizomycotina</taxon>
        <taxon>Dothideomycetes</taxon>
        <taxon>Dothideomycetidae</taxon>
        <taxon>Dothideales</taxon>
        <taxon>Zalariaceae</taxon>
        <taxon>Zalaria</taxon>
    </lineage>
</organism>
<protein>
    <submittedName>
        <fullName evidence="1">Uncharacterized protein</fullName>
    </submittedName>
</protein>
<proteinExistence type="predicted"/>
<dbReference type="EMBL" id="JAMKPW020000041">
    <property type="protein sequence ID" value="KAK8196801.1"/>
    <property type="molecule type" value="Genomic_DNA"/>
</dbReference>
<accession>A0ACC3S5D6</accession>
<evidence type="ECO:0000313" key="1">
    <source>
        <dbReference type="EMBL" id="KAK8196801.1"/>
    </source>
</evidence>
<gene>
    <name evidence="1" type="ORF">M8818_006968</name>
</gene>
<reference evidence="1" key="1">
    <citation type="submission" date="2024-02" db="EMBL/GenBank/DDBJ databases">
        <title>Metagenome Assembled Genome of Zalaria obscura JY119.</title>
        <authorList>
            <person name="Vighnesh L."/>
            <person name="Jagadeeshwari U."/>
            <person name="Venkata Ramana C."/>
            <person name="Sasikala C."/>
        </authorList>
    </citation>
    <scope>NUCLEOTIDE SEQUENCE</scope>
    <source>
        <strain evidence="1">JY119</strain>
    </source>
</reference>
<name>A0ACC3S5D6_9PEZI</name>
<keyword evidence="2" id="KW-1185">Reference proteome</keyword>
<comment type="caution">
    <text evidence="1">The sequence shown here is derived from an EMBL/GenBank/DDBJ whole genome shotgun (WGS) entry which is preliminary data.</text>
</comment>